<evidence type="ECO:0000313" key="2">
    <source>
        <dbReference type="Proteomes" id="UP000261660"/>
    </source>
</evidence>
<evidence type="ECO:0000313" key="1">
    <source>
        <dbReference type="Ensembl" id="ENSLBEP00000033056.1"/>
    </source>
</evidence>
<reference evidence="1" key="1">
    <citation type="submission" date="2025-08" db="UniProtKB">
        <authorList>
            <consortium name="Ensembl"/>
        </authorList>
    </citation>
    <scope>IDENTIFICATION</scope>
</reference>
<proteinExistence type="predicted"/>
<accession>A0A3Q3GIJ3</accession>
<keyword evidence="2" id="KW-1185">Reference proteome</keyword>
<dbReference type="AlphaFoldDB" id="A0A3Q3GIJ3"/>
<dbReference type="GeneTree" id="ENSGT00980000198976"/>
<reference evidence="1" key="2">
    <citation type="submission" date="2025-09" db="UniProtKB">
        <authorList>
            <consortium name="Ensembl"/>
        </authorList>
    </citation>
    <scope>IDENTIFICATION</scope>
</reference>
<organism evidence="1 2">
    <name type="scientific">Labrus bergylta</name>
    <name type="common">ballan wrasse</name>
    <dbReference type="NCBI Taxonomy" id="56723"/>
    <lineage>
        <taxon>Eukaryota</taxon>
        <taxon>Metazoa</taxon>
        <taxon>Chordata</taxon>
        <taxon>Craniata</taxon>
        <taxon>Vertebrata</taxon>
        <taxon>Euteleostomi</taxon>
        <taxon>Actinopterygii</taxon>
        <taxon>Neopterygii</taxon>
        <taxon>Teleostei</taxon>
        <taxon>Neoteleostei</taxon>
        <taxon>Acanthomorphata</taxon>
        <taxon>Eupercaria</taxon>
        <taxon>Labriformes</taxon>
        <taxon>Labridae</taxon>
        <taxon>Labrus</taxon>
    </lineage>
</organism>
<sequence length="234" mass="26885">MVSKNMLTSVHRGQHIPVRRLLLPVQRLLQNELRELVPVALGLNIQVEVVIRAHVRVERALQREAGPRSGALGDLYRDVSLREAGRVVVNVHHLDLHAEQLQRVLQEHLHVELAARALLTDQLPVDFFINEQDSILKIYLQVRCPGVGHHLEAARGQFGKVQSQVLGDIPHQGAVVRLLRHRVTNLREHSIRDAQREQKHNHRRKNKSTWVKKKYDIKIIIPCSRTKCQFPSPI</sequence>
<dbReference type="InParanoid" id="A0A3Q3GIJ3"/>
<dbReference type="Ensembl" id="ENSLBET00000034520.1">
    <property type="protein sequence ID" value="ENSLBEP00000033056.1"/>
    <property type="gene ID" value="ENSLBEG00000024905.1"/>
</dbReference>
<dbReference type="Proteomes" id="UP000261660">
    <property type="component" value="Unplaced"/>
</dbReference>
<name>A0A3Q3GIJ3_9LABR</name>
<protein>
    <submittedName>
        <fullName evidence="1">Uncharacterized protein</fullName>
    </submittedName>
</protein>